<dbReference type="CDD" id="cd00051">
    <property type="entry name" value="EFh"/>
    <property type="match status" value="2"/>
</dbReference>
<evidence type="ECO:0000313" key="4">
    <source>
        <dbReference type="EMBL" id="CAL8132642.1"/>
    </source>
</evidence>
<comment type="caution">
    <text evidence="4">The sequence shown here is derived from an EMBL/GenBank/DDBJ whole genome shotgun (WGS) entry which is preliminary data.</text>
</comment>
<dbReference type="InterPro" id="IPR002048">
    <property type="entry name" value="EF_hand_dom"/>
</dbReference>
<dbReference type="PROSITE" id="PS00018">
    <property type="entry name" value="EF_HAND_1"/>
    <property type="match status" value="2"/>
</dbReference>
<evidence type="ECO:0000256" key="1">
    <source>
        <dbReference type="ARBA" id="ARBA00022837"/>
    </source>
</evidence>
<accession>A0ABP1RPP8</accession>
<dbReference type="Pfam" id="PF13202">
    <property type="entry name" value="EF-hand_5"/>
    <property type="match status" value="2"/>
</dbReference>
<evidence type="ECO:0000259" key="3">
    <source>
        <dbReference type="PROSITE" id="PS50222"/>
    </source>
</evidence>
<gene>
    <name evidence="4" type="ORF">ODALV1_LOCUS24692</name>
</gene>
<sequence>MGKFSSPLGLVILCAIVSLFIAENRVTGQCCRGWYSVAEGRHLCGDNTRPSPCCGYRRCNIFCCNCSDGGCRGRRWARDINAVQQDGHEHDTNKDGFYEKHEVHNLLLSGTCGNYSEKVGKWETEFHRMDKDKDGKLSYEEINVSESQVSGQCCRSRGGSIFNPGRCGDGTTSTPCCGYSRCNFFCCDCGESGCRGRRWARDVADEHEHDTNKDGYYNKIEVHNLILSGTCGNYTEKKGKWEAEFHRMDKDKDGKLSYDEING</sequence>
<keyword evidence="1" id="KW-0106">Calcium</keyword>
<dbReference type="PROSITE" id="PS50222">
    <property type="entry name" value="EF_HAND_2"/>
    <property type="match status" value="2"/>
</dbReference>
<feature type="domain" description="EF-hand" evidence="3">
    <location>
        <begin position="117"/>
        <end position="152"/>
    </location>
</feature>
<proteinExistence type="predicted"/>
<feature type="chain" id="PRO_5045869249" description="EF-hand domain-containing protein" evidence="2">
    <location>
        <begin position="29"/>
        <end position="263"/>
    </location>
</feature>
<dbReference type="InterPro" id="IPR018247">
    <property type="entry name" value="EF_Hand_1_Ca_BS"/>
</dbReference>
<dbReference type="Gene3D" id="1.10.238.10">
    <property type="entry name" value="EF-hand"/>
    <property type="match status" value="2"/>
</dbReference>
<dbReference type="EMBL" id="CAXLJM020000093">
    <property type="protein sequence ID" value="CAL8132642.1"/>
    <property type="molecule type" value="Genomic_DNA"/>
</dbReference>
<feature type="signal peptide" evidence="2">
    <location>
        <begin position="1"/>
        <end position="28"/>
    </location>
</feature>
<name>A0ABP1RPP8_9HEXA</name>
<organism evidence="4 5">
    <name type="scientific">Orchesella dallaii</name>
    <dbReference type="NCBI Taxonomy" id="48710"/>
    <lineage>
        <taxon>Eukaryota</taxon>
        <taxon>Metazoa</taxon>
        <taxon>Ecdysozoa</taxon>
        <taxon>Arthropoda</taxon>
        <taxon>Hexapoda</taxon>
        <taxon>Collembola</taxon>
        <taxon>Entomobryomorpha</taxon>
        <taxon>Entomobryoidea</taxon>
        <taxon>Orchesellidae</taxon>
        <taxon>Orchesellinae</taxon>
        <taxon>Orchesella</taxon>
    </lineage>
</organism>
<dbReference type="Proteomes" id="UP001642540">
    <property type="component" value="Unassembled WGS sequence"/>
</dbReference>
<dbReference type="SUPFAM" id="SSF47473">
    <property type="entry name" value="EF-hand"/>
    <property type="match status" value="1"/>
</dbReference>
<reference evidence="4 5" key="1">
    <citation type="submission" date="2024-08" db="EMBL/GenBank/DDBJ databases">
        <authorList>
            <person name="Cucini C."/>
            <person name="Frati F."/>
        </authorList>
    </citation>
    <scope>NUCLEOTIDE SEQUENCE [LARGE SCALE GENOMIC DNA]</scope>
</reference>
<feature type="domain" description="EF-hand" evidence="3">
    <location>
        <begin position="236"/>
        <end position="263"/>
    </location>
</feature>
<protein>
    <recommendedName>
        <fullName evidence="3">EF-hand domain-containing protein</fullName>
    </recommendedName>
</protein>
<evidence type="ECO:0000256" key="2">
    <source>
        <dbReference type="SAM" id="SignalP"/>
    </source>
</evidence>
<keyword evidence="2" id="KW-0732">Signal</keyword>
<dbReference type="InterPro" id="IPR011992">
    <property type="entry name" value="EF-hand-dom_pair"/>
</dbReference>
<keyword evidence="5" id="KW-1185">Reference proteome</keyword>
<evidence type="ECO:0000313" key="5">
    <source>
        <dbReference type="Proteomes" id="UP001642540"/>
    </source>
</evidence>